<dbReference type="Gene3D" id="3.40.50.720">
    <property type="entry name" value="NAD(P)-binding Rossmann-like Domain"/>
    <property type="match status" value="1"/>
</dbReference>
<dbReference type="SUPFAM" id="SSF51735">
    <property type="entry name" value="NAD(P)-binding Rossmann-fold domains"/>
    <property type="match status" value="1"/>
</dbReference>
<dbReference type="InterPro" id="IPR036291">
    <property type="entry name" value="NAD(P)-bd_dom_sf"/>
</dbReference>
<dbReference type="EMBL" id="JAWSTH010000035">
    <property type="protein sequence ID" value="MDW5595525.1"/>
    <property type="molecule type" value="Genomic_DNA"/>
</dbReference>
<dbReference type="Pfam" id="PF13561">
    <property type="entry name" value="adh_short_C2"/>
    <property type="match status" value="1"/>
</dbReference>
<comment type="caution">
    <text evidence="3">The sequence shown here is derived from an EMBL/GenBank/DDBJ whole genome shotgun (WGS) entry which is preliminary data.</text>
</comment>
<dbReference type="PANTHER" id="PTHR24321">
    <property type="entry name" value="DEHYDROGENASES, SHORT CHAIN"/>
    <property type="match status" value="1"/>
</dbReference>
<evidence type="ECO:0000256" key="1">
    <source>
        <dbReference type="ARBA" id="ARBA00006484"/>
    </source>
</evidence>
<evidence type="ECO:0000313" key="3">
    <source>
        <dbReference type="EMBL" id="MDW5595525.1"/>
    </source>
</evidence>
<comment type="similarity">
    <text evidence="1">Belongs to the short-chain dehydrogenases/reductases (SDR) family.</text>
</comment>
<keyword evidence="2" id="KW-0560">Oxidoreductase</keyword>
<sequence length="285" mass="28020">MSGARTALVVGAASGMGRATALRLARDGWAVAAADRDAARLDGLDEELRGAGAHAALTVTLDLAGGETVVEAAVAEVVAALGPPWLLAVAAGVLEGGLALDAGHDHYARVLAVNFHGVVQANVAAARAMAAAGTGGRIVNWSSNNAAGGTAGFSAYAASKAAMEAFSRSLALELGPDGITVNTIRPGSVRTPMLGALTQREVDEENARIPLGRFGAPEDAAGLVAFLASDDAAWITGADIALDGGTLAARGRAGVGAVRARLEREAERVAEAGGDAGGGGAAGGG</sequence>
<reference evidence="3 4" key="2">
    <citation type="submission" date="2023-10" db="EMBL/GenBank/DDBJ databases">
        <authorList>
            <person name="Han X.F."/>
        </authorList>
    </citation>
    <scope>NUCLEOTIDE SEQUENCE [LARGE SCALE GENOMIC DNA]</scope>
    <source>
        <strain evidence="3 4">KCTC 39840</strain>
    </source>
</reference>
<evidence type="ECO:0000313" key="4">
    <source>
        <dbReference type="Proteomes" id="UP001284601"/>
    </source>
</evidence>
<reference evidence="4" key="1">
    <citation type="submission" date="2023-07" db="EMBL/GenBank/DDBJ databases">
        <title>Conexibacter stalactiti sp. nov., isolated from stalactites in a lava cave and emended description of the genus Conexibacter.</title>
        <authorList>
            <person name="Lee S.D."/>
        </authorList>
    </citation>
    <scope>NUCLEOTIDE SEQUENCE [LARGE SCALE GENOMIC DNA]</scope>
    <source>
        <strain evidence="4">KCTC 39840</strain>
    </source>
</reference>
<accession>A0ABU4HQE7</accession>
<dbReference type="InterPro" id="IPR002347">
    <property type="entry name" value="SDR_fam"/>
</dbReference>
<organism evidence="3 4">
    <name type="scientific">Conexibacter stalactiti</name>
    <dbReference type="NCBI Taxonomy" id="1940611"/>
    <lineage>
        <taxon>Bacteria</taxon>
        <taxon>Bacillati</taxon>
        <taxon>Actinomycetota</taxon>
        <taxon>Thermoleophilia</taxon>
        <taxon>Solirubrobacterales</taxon>
        <taxon>Conexibacteraceae</taxon>
        <taxon>Conexibacter</taxon>
    </lineage>
</organism>
<dbReference type="Proteomes" id="UP001284601">
    <property type="component" value="Unassembled WGS sequence"/>
</dbReference>
<feature type="non-terminal residue" evidence="3">
    <location>
        <position position="285"/>
    </location>
</feature>
<dbReference type="InterPro" id="IPR020904">
    <property type="entry name" value="Sc_DH/Rdtase_CS"/>
</dbReference>
<dbReference type="RefSeq" id="WP_318597862.1">
    <property type="nucleotide sequence ID" value="NZ_JAWSTH010000035.1"/>
</dbReference>
<name>A0ABU4HQE7_9ACTN</name>
<dbReference type="CDD" id="cd05233">
    <property type="entry name" value="SDR_c"/>
    <property type="match status" value="1"/>
</dbReference>
<dbReference type="PRINTS" id="PR00080">
    <property type="entry name" value="SDRFAMILY"/>
</dbReference>
<gene>
    <name evidence="3" type="ORF">R7226_14340</name>
</gene>
<dbReference type="PANTHER" id="PTHR24321:SF15">
    <property type="entry name" value="OXIDOREDUCTASE UCPA"/>
    <property type="match status" value="1"/>
</dbReference>
<dbReference type="PRINTS" id="PR00081">
    <property type="entry name" value="GDHRDH"/>
</dbReference>
<proteinExistence type="inferred from homology"/>
<protein>
    <submittedName>
        <fullName evidence="3">SDR family oxidoreductase</fullName>
    </submittedName>
</protein>
<keyword evidence="4" id="KW-1185">Reference proteome</keyword>
<evidence type="ECO:0000256" key="2">
    <source>
        <dbReference type="ARBA" id="ARBA00023002"/>
    </source>
</evidence>
<dbReference type="PROSITE" id="PS00061">
    <property type="entry name" value="ADH_SHORT"/>
    <property type="match status" value="1"/>
</dbReference>